<dbReference type="InterPro" id="IPR005149">
    <property type="entry name" value="Tscrpt_reg_PadR_N"/>
</dbReference>
<name>A0ABW6SNA4_9ACTN</name>
<feature type="domain" description="Transcription regulator PadR N-terminal" evidence="2">
    <location>
        <begin position="14"/>
        <end position="88"/>
    </location>
</feature>
<accession>A0ABW6SNA4</accession>
<keyword evidence="4" id="KW-1185">Reference proteome</keyword>
<dbReference type="Pfam" id="PF03551">
    <property type="entry name" value="PadR"/>
    <property type="match status" value="1"/>
</dbReference>
<dbReference type="PANTHER" id="PTHR43252">
    <property type="entry name" value="TRANSCRIPTIONAL REGULATOR YQJI"/>
    <property type="match status" value="1"/>
</dbReference>
<reference evidence="3 4" key="1">
    <citation type="submission" date="2024-10" db="EMBL/GenBank/DDBJ databases">
        <title>The Natural Products Discovery Center: Release of the First 8490 Sequenced Strains for Exploring Actinobacteria Biosynthetic Diversity.</title>
        <authorList>
            <person name="Kalkreuter E."/>
            <person name="Kautsar S.A."/>
            <person name="Yang D."/>
            <person name="Bader C.D."/>
            <person name="Teijaro C.N."/>
            <person name="Fluegel L."/>
            <person name="Davis C.M."/>
            <person name="Simpson J.R."/>
            <person name="Lauterbach L."/>
            <person name="Steele A.D."/>
            <person name="Gui C."/>
            <person name="Meng S."/>
            <person name="Li G."/>
            <person name="Viehrig K."/>
            <person name="Ye F."/>
            <person name="Su P."/>
            <person name="Kiefer A.F."/>
            <person name="Nichols A."/>
            <person name="Cepeda A.J."/>
            <person name="Yan W."/>
            <person name="Fan B."/>
            <person name="Jiang Y."/>
            <person name="Adhikari A."/>
            <person name="Zheng C.-J."/>
            <person name="Schuster L."/>
            <person name="Cowan T.M."/>
            <person name="Smanski M.J."/>
            <person name="Chevrette M.G."/>
            <person name="De Carvalho L.P.S."/>
            <person name="Shen B."/>
        </authorList>
    </citation>
    <scope>NUCLEOTIDE SEQUENCE [LARGE SCALE GENOMIC DNA]</scope>
    <source>
        <strain evidence="3 4">NPDC002173</strain>
    </source>
</reference>
<dbReference type="InterPro" id="IPR036390">
    <property type="entry name" value="WH_DNA-bd_sf"/>
</dbReference>
<dbReference type="EMBL" id="JBIASD010000004">
    <property type="protein sequence ID" value="MFF3665657.1"/>
    <property type="molecule type" value="Genomic_DNA"/>
</dbReference>
<protein>
    <submittedName>
        <fullName evidence="3">Helix-turn-helix transcriptional regulator</fullName>
    </submittedName>
</protein>
<dbReference type="PANTHER" id="PTHR43252:SF7">
    <property type="entry name" value="TRANSCRIPTIONAL REGULATOR YQJI"/>
    <property type="match status" value="1"/>
</dbReference>
<dbReference type="InterPro" id="IPR036388">
    <property type="entry name" value="WH-like_DNA-bd_sf"/>
</dbReference>
<sequence>MARSVDNPLALALMGLLMERPMHPYEMAAVLRERGKDASVRINRGSLYDVVAALEGQGWITPTGRVREGNRPARTVYELTDEGRAAFAARVEEQIRTPRREFPLFLTAVAYLGALGPAGAAEALRERADRLRAALSDDERALRDATASGGVPRLYVIEAEYAAHMARAELDWVTAVAEEIDGGTLAWPGEPAASTPEKTKGTDHDLSQ</sequence>
<evidence type="ECO:0000313" key="4">
    <source>
        <dbReference type="Proteomes" id="UP001602013"/>
    </source>
</evidence>
<feature type="region of interest" description="Disordered" evidence="1">
    <location>
        <begin position="184"/>
        <end position="208"/>
    </location>
</feature>
<feature type="compositionally biased region" description="Basic and acidic residues" evidence="1">
    <location>
        <begin position="197"/>
        <end position="208"/>
    </location>
</feature>
<evidence type="ECO:0000256" key="1">
    <source>
        <dbReference type="SAM" id="MobiDB-lite"/>
    </source>
</evidence>
<organism evidence="3 4">
    <name type="scientific">Microtetraspora malaysiensis</name>
    <dbReference type="NCBI Taxonomy" id="161358"/>
    <lineage>
        <taxon>Bacteria</taxon>
        <taxon>Bacillati</taxon>
        <taxon>Actinomycetota</taxon>
        <taxon>Actinomycetes</taxon>
        <taxon>Streptosporangiales</taxon>
        <taxon>Streptosporangiaceae</taxon>
        <taxon>Microtetraspora</taxon>
    </lineage>
</organism>
<gene>
    <name evidence="3" type="ORF">ACFYXI_08675</name>
</gene>
<proteinExistence type="predicted"/>
<dbReference type="Gene3D" id="1.10.10.10">
    <property type="entry name" value="Winged helix-like DNA-binding domain superfamily/Winged helix DNA-binding domain"/>
    <property type="match status" value="1"/>
</dbReference>
<evidence type="ECO:0000259" key="2">
    <source>
        <dbReference type="Pfam" id="PF03551"/>
    </source>
</evidence>
<comment type="caution">
    <text evidence="3">The sequence shown here is derived from an EMBL/GenBank/DDBJ whole genome shotgun (WGS) entry which is preliminary data.</text>
</comment>
<dbReference type="SUPFAM" id="SSF46785">
    <property type="entry name" value="Winged helix' DNA-binding domain"/>
    <property type="match status" value="1"/>
</dbReference>
<evidence type="ECO:0000313" key="3">
    <source>
        <dbReference type="EMBL" id="MFF3665657.1"/>
    </source>
</evidence>
<dbReference type="Proteomes" id="UP001602013">
    <property type="component" value="Unassembled WGS sequence"/>
</dbReference>
<dbReference type="RefSeq" id="WP_387409734.1">
    <property type="nucleotide sequence ID" value="NZ_JBIASD010000004.1"/>
</dbReference>